<dbReference type="Gene3D" id="3.40.50.80">
    <property type="entry name" value="Nucleotide-binding domain of ferredoxin-NADP reductase (FNR) module"/>
    <property type="match status" value="1"/>
</dbReference>
<dbReference type="CDD" id="cd00207">
    <property type="entry name" value="fer2"/>
    <property type="match status" value="1"/>
</dbReference>
<dbReference type="Proteomes" id="UP000472335">
    <property type="component" value="Unassembled WGS sequence"/>
</dbReference>
<dbReference type="RefSeq" id="WP_165263710.1">
    <property type="nucleotide sequence ID" value="NZ_JAAKZY010000101.1"/>
</dbReference>
<evidence type="ECO:0000259" key="4">
    <source>
        <dbReference type="PROSITE" id="PS51384"/>
    </source>
</evidence>
<dbReference type="GO" id="GO:0016491">
    <property type="term" value="F:oxidoreductase activity"/>
    <property type="evidence" value="ECO:0007669"/>
    <property type="project" value="InterPro"/>
</dbReference>
<keyword evidence="6" id="KW-1185">Reference proteome</keyword>
<dbReference type="InterPro" id="IPR017927">
    <property type="entry name" value="FAD-bd_FR_type"/>
</dbReference>
<evidence type="ECO:0000259" key="3">
    <source>
        <dbReference type="PROSITE" id="PS51340"/>
    </source>
</evidence>
<feature type="domain" description="2Fe-2S ferredoxin-type" evidence="2">
    <location>
        <begin position="535"/>
        <end position="617"/>
    </location>
</feature>
<dbReference type="Pfam" id="PF03473">
    <property type="entry name" value="MOSC"/>
    <property type="match status" value="1"/>
</dbReference>
<dbReference type="Gene3D" id="2.40.30.10">
    <property type="entry name" value="Translation factors"/>
    <property type="match status" value="1"/>
</dbReference>
<dbReference type="GO" id="GO:0030170">
    <property type="term" value="F:pyridoxal phosphate binding"/>
    <property type="evidence" value="ECO:0007669"/>
    <property type="project" value="InterPro"/>
</dbReference>
<dbReference type="PROSITE" id="PS51085">
    <property type="entry name" value="2FE2S_FER_2"/>
    <property type="match status" value="1"/>
</dbReference>
<dbReference type="PROSITE" id="PS00197">
    <property type="entry name" value="2FE2S_FER_1"/>
    <property type="match status" value="1"/>
</dbReference>
<dbReference type="PANTHER" id="PTHR47354">
    <property type="entry name" value="NADH OXIDOREDUCTASE HCR"/>
    <property type="match status" value="1"/>
</dbReference>
<dbReference type="Pfam" id="PF00175">
    <property type="entry name" value="NAD_binding_1"/>
    <property type="match status" value="1"/>
</dbReference>
<dbReference type="SUPFAM" id="SSF54292">
    <property type="entry name" value="2Fe-2S ferredoxin-like"/>
    <property type="match status" value="1"/>
</dbReference>
<dbReference type="InterPro" id="IPR001041">
    <property type="entry name" value="2Fe-2S_ferredoxin-type"/>
</dbReference>
<dbReference type="InterPro" id="IPR006058">
    <property type="entry name" value="2Fe2S_fd_BS"/>
</dbReference>
<dbReference type="InterPro" id="IPR017938">
    <property type="entry name" value="Riboflavin_synthase-like_b-brl"/>
</dbReference>
<dbReference type="PANTHER" id="PTHR47354:SF5">
    <property type="entry name" value="PROTEIN RFBI"/>
    <property type="match status" value="1"/>
</dbReference>
<evidence type="ECO:0000313" key="6">
    <source>
        <dbReference type="Proteomes" id="UP000472335"/>
    </source>
</evidence>
<dbReference type="InterPro" id="IPR036010">
    <property type="entry name" value="2Fe-2S_ferredoxin-like_sf"/>
</dbReference>
<sequence>MKTSQPALLLAGIGRYPVKGLGGESLDEAFLGPDGLRFDRLLGLANDVIPLESYGSWTSYEAFHALDTRPDLGGYSARIVSDTGTDDAEVVLTARDGELRVRLREDGRLDDGFDDDEFVASRIQSWFGSPGRTARLVSSGSHLWDFADAPISIINLATVRDIARVAKTLLDPRRFRANLYIDGLPPWAEFGLLGGQLRIGEVDLKVLRPIERCRATAVAPATGNTEVNVPGILAGHFGHLYCGVYAQVRTPGSLQVGDHAYVGPRRALTYTSQGLSQAEMASAPRMARVTSVTRPAATTTSIEIEDPSPALAAARPGQYLRVHRTDLDTPGWRNYTISRTGEGPSRITAEHREDGVVSPWLAALREDEQVLVSGPFGDAVIDAEENRPLLVLTAGIGITPALAMAHALTAARSERPVDFVHVVRDIDSLPHWGELQQAAAQLSRVRLHLYVTGPRPEDTAVEHNPGRPDGTRIAGILTDPASTEVHVCGPARFVTDMRAAVQAVGVSANAIRYDAFYSPRTVDITPRPAPDAGPFQVTYRSSGVAAKWNPDSGTLLDLAQAQGFALPASCRAGVCGTCAATVHGQTAYLVDPLVEPRDGQVLLCCSVPTADLVVDEN</sequence>
<protein>
    <submittedName>
        <fullName evidence="5">MOSC domain-containing protein</fullName>
    </submittedName>
</protein>
<organism evidence="5 6">
    <name type="scientific">Streptomyces scabichelini</name>
    <dbReference type="NCBI Taxonomy" id="2711217"/>
    <lineage>
        <taxon>Bacteria</taxon>
        <taxon>Bacillati</taxon>
        <taxon>Actinomycetota</taxon>
        <taxon>Actinomycetes</taxon>
        <taxon>Kitasatosporales</taxon>
        <taxon>Streptomycetaceae</taxon>
        <taxon>Streptomyces</taxon>
    </lineage>
</organism>
<proteinExistence type="predicted"/>
<dbReference type="GO" id="GO:0051537">
    <property type="term" value="F:2 iron, 2 sulfur cluster binding"/>
    <property type="evidence" value="ECO:0007669"/>
    <property type="project" value="InterPro"/>
</dbReference>
<evidence type="ECO:0000313" key="5">
    <source>
        <dbReference type="EMBL" id="NGO11349.1"/>
    </source>
</evidence>
<feature type="domain" description="MOSC" evidence="3">
    <location>
        <begin position="97"/>
        <end position="263"/>
    </location>
</feature>
<dbReference type="PROSITE" id="PS51340">
    <property type="entry name" value="MOSC"/>
    <property type="match status" value="1"/>
</dbReference>
<dbReference type="Gene3D" id="3.10.20.30">
    <property type="match status" value="1"/>
</dbReference>
<dbReference type="PROSITE" id="PS51384">
    <property type="entry name" value="FAD_FR"/>
    <property type="match status" value="1"/>
</dbReference>
<dbReference type="SUPFAM" id="SSF52343">
    <property type="entry name" value="Ferredoxin reductase-like, C-terminal NADP-linked domain"/>
    <property type="match status" value="1"/>
</dbReference>
<dbReference type="InterPro" id="IPR001433">
    <property type="entry name" value="OxRdtase_FAD/NAD-bd"/>
</dbReference>
<dbReference type="SUPFAM" id="SSF50800">
    <property type="entry name" value="PK beta-barrel domain-like"/>
    <property type="match status" value="1"/>
</dbReference>
<reference evidence="5 6" key="1">
    <citation type="submission" date="2020-02" db="EMBL/GenBank/DDBJ databases">
        <title>Whole-genome analyses of novel actinobacteria.</title>
        <authorList>
            <person name="Sahin N."/>
            <person name="Gencbay T."/>
        </authorList>
    </citation>
    <scope>NUCLEOTIDE SEQUENCE [LARGE SCALE GENOMIC DNA]</scope>
    <source>
        <strain evidence="5 6">HC44</strain>
    </source>
</reference>
<dbReference type="InterPro" id="IPR039261">
    <property type="entry name" value="FNR_nucleotide-bd"/>
</dbReference>
<name>A0A6G4VB89_9ACTN</name>
<feature type="domain" description="FAD-binding FR-type" evidence="4">
    <location>
        <begin position="282"/>
        <end position="382"/>
    </location>
</feature>
<dbReference type="Pfam" id="PF00111">
    <property type="entry name" value="Fer2"/>
    <property type="match status" value="1"/>
</dbReference>
<gene>
    <name evidence="5" type="ORF">G5C60_28035</name>
</gene>
<evidence type="ECO:0000259" key="2">
    <source>
        <dbReference type="PROSITE" id="PS51085"/>
    </source>
</evidence>
<dbReference type="InterPro" id="IPR005302">
    <property type="entry name" value="MoCF_Sase_C"/>
</dbReference>
<dbReference type="AlphaFoldDB" id="A0A6G4VB89"/>
<dbReference type="InterPro" id="IPR012675">
    <property type="entry name" value="Beta-grasp_dom_sf"/>
</dbReference>
<dbReference type="InterPro" id="IPR011037">
    <property type="entry name" value="Pyrv_Knase-like_insert_dom_sf"/>
</dbReference>
<dbReference type="EMBL" id="JAAKZY010000101">
    <property type="protein sequence ID" value="NGO11349.1"/>
    <property type="molecule type" value="Genomic_DNA"/>
</dbReference>
<comment type="cofactor">
    <cofactor evidence="1">
        <name>FAD</name>
        <dbReference type="ChEBI" id="CHEBI:57692"/>
    </cofactor>
</comment>
<accession>A0A6G4VB89</accession>
<dbReference type="GO" id="GO:0030151">
    <property type="term" value="F:molybdenum ion binding"/>
    <property type="evidence" value="ECO:0007669"/>
    <property type="project" value="InterPro"/>
</dbReference>
<evidence type="ECO:0000256" key="1">
    <source>
        <dbReference type="ARBA" id="ARBA00001974"/>
    </source>
</evidence>
<dbReference type="InterPro" id="IPR050415">
    <property type="entry name" value="MRET"/>
</dbReference>
<dbReference type="SUPFAM" id="SSF63380">
    <property type="entry name" value="Riboflavin synthase domain-like"/>
    <property type="match status" value="1"/>
</dbReference>
<comment type="caution">
    <text evidence="5">The sequence shown here is derived from an EMBL/GenBank/DDBJ whole genome shotgun (WGS) entry which is preliminary data.</text>
</comment>